<dbReference type="AlphaFoldDB" id="K4R3I0"/>
<accession>K4R3I0</accession>
<evidence type="ECO:0000256" key="4">
    <source>
        <dbReference type="ARBA" id="ARBA00022692"/>
    </source>
</evidence>
<evidence type="ECO:0000313" key="9">
    <source>
        <dbReference type="Proteomes" id="UP000008043"/>
    </source>
</evidence>
<keyword evidence="6 7" id="KW-0472">Membrane</keyword>
<dbReference type="Gene3D" id="3.90.550.10">
    <property type="entry name" value="Spore Coat Polysaccharide Biosynthesis Protein SpsA, Chain A"/>
    <property type="match status" value="1"/>
</dbReference>
<keyword evidence="2" id="KW-0328">Glycosyltransferase</keyword>
<dbReference type="GO" id="GO:0016757">
    <property type="term" value="F:glycosyltransferase activity"/>
    <property type="evidence" value="ECO:0007669"/>
    <property type="project" value="UniProtKB-KW"/>
</dbReference>
<dbReference type="GO" id="GO:0016020">
    <property type="term" value="C:membrane"/>
    <property type="evidence" value="ECO:0007669"/>
    <property type="project" value="UniProtKB-SubCell"/>
</dbReference>
<evidence type="ECO:0000256" key="7">
    <source>
        <dbReference type="SAM" id="Phobius"/>
    </source>
</evidence>
<dbReference type="HOGENOM" id="CLU_023978_3_1_11"/>
<dbReference type="Proteomes" id="UP000008043">
    <property type="component" value="Chromosome"/>
</dbReference>
<evidence type="ECO:0000256" key="5">
    <source>
        <dbReference type="ARBA" id="ARBA00022989"/>
    </source>
</evidence>
<evidence type="ECO:0000256" key="2">
    <source>
        <dbReference type="ARBA" id="ARBA00022676"/>
    </source>
</evidence>
<feature type="transmembrane region" description="Helical" evidence="7">
    <location>
        <begin position="377"/>
        <end position="398"/>
    </location>
</feature>
<feature type="transmembrane region" description="Helical" evidence="7">
    <location>
        <begin position="6"/>
        <end position="27"/>
    </location>
</feature>
<gene>
    <name evidence="8" type="ORF">BN159_6422</name>
</gene>
<name>K4R3I0_STRDJ</name>
<dbReference type="Pfam" id="PF13641">
    <property type="entry name" value="Glyco_tranf_2_3"/>
    <property type="match status" value="1"/>
</dbReference>
<dbReference type="PANTHER" id="PTHR43867">
    <property type="entry name" value="CELLULOSE SYNTHASE CATALYTIC SUBUNIT A [UDP-FORMING]"/>
    <property type="match status" value="1"/>
</dbReference>
<evidence type="ECO:0000313" key="8">
    <source>
        <dbReference type="EMBL" id="CCK30801.1"/>
    </source>
</evidence>
<dbReference type="KEGG" id="sdv:BN159_6422"/>
<dbReference type="OrthoDB" id="9806824at2"/>
<reference evidence="8 9" key="1">
    <citation type="journal article" date="2012" name="J. Bacteriol.">
        <title>Genome sequence of the bacterium Streptomyces davawensis JCM 4913 and heterologous production of the unique antibiotic roseoflavin.</title>
        <authorList>
            <person name="Jankowitsch F."/>
            <person name="Schwarz J."/>
            <person name="Ruckert C."/>
            <person name="Gust B."/>
            <person name="Szczepanowski R."/>
            <person name="Blom J."/>
            <person name="Pelzer S."/>
            <person name="Kalinowski J."/>
            <person name="Mack M."/>
        </authorList>
    </citation>
    <scope>NUCLEOTIDE SEQUENCE [LARGE SCALE GENOMIC DNA]</scope>
    <source>
        <strain evidence="9">DSM 101723 / JCM 4913 / KCC S-0913 / 768</strain>
    </source>
</reference>
<sequence>MIIDVLLWAAISLIVLAGCYNTSLFLLSRRRIRRTRTERRERFYVFLIACLNEERVLSESLARITSLPAGNFLALVIDDGSDDRTSEIALAADPDRVRLHRRTLPNARRGKGAALNDGVRHLRESGLLAGHDPDDIVLCVVDADGRLDPHVVQSVDPCFDDPRTGAVQVCVRMYNRRQGLLARMQDMEFVVYGDVFQSARRFIGSVGMGGNGQFMRLSALDTLGGDGPWSDSLTEDLDLGVRLIAKGWTNQHCTTASVSQQAVLSLRRLIRQRSRWFQGHLQSAGLVPLILRDVPTRPALDLLYHLSSPVLILLTSLLPLSFLVALGATTVASVQQGQPLVSPMWLLGPYLLSFTAAYAYGFVYARRERDLGLVRSVLLAHVFVFYGYIWFAAGWWGFWRMLTGKRTWLKTART</sequence>
<feature type="transmembrane region" description="Helical" evidence="7">
    <location>
        <begin position="344"/>
        <end position="365"/>
    </location>
</feature>
<evidence type="ECO:0000256" key="1">
    <source>
        <dbReference type="ARBA" id="ARBA00004141"/>
    </source>
</evidence>
<dbReference type="RefSeq" id="WP_015661136.1">
    <property type="nucleotide sequence ID" value="NC_020504.1"/>
</dbReference>
<organism evidence="8 9">
    <name type="scientific">Streptomyces davaonensis (strain DSM 101723 / JCM 4913 / KCC S-0913 / 768)</name>
    <dbReference type="NCBI Taxonomy" id="1214101"/>
    <lineage>
        <taxon>Bacteria</taxon>
        <taxon>Bacillati</taxon>
        <taxon>Actinomycetota</taxon>
        <taxon>Actinomycetes</taxon>
        <taxon>Kitasatosporales</taxon>
        <taxon>Streptomycetaceae</taxon>
        <taxon>Streptomyces</taxon>
    </lineage>
</organism>
<dbReference type="InterPro" id="IPR050321">
    <property type="entry name" value="Glycosyltr_2/OpgH_subfam"/>
</dbReference>
<dbReference type="PANTHER" id="PTHR43867:SF2">
    <property type="entry name" value="CELLULOSE SYNTHASE CATALYTIC SUBUNIT A [UDP-FORMING]"/>
    <property type="match status" value="1"/>
</dbReference>
<dbReference type="SUPFAM" id="SSF53448">
    <property type="entry name" value="Nucleotide-diphospho-sugar transferases"/>
    <property type="match status" value="1"/>
</dbReference>
<keyword evidence="3 8" id="KW-0808">Transferase</keyword>
<keyword evidence="9" id="KW-1185">Reference proteome</keyword>
<dbReference type="InterPro" id="IPR029044">
    <property type="entry name" value="Nucleotide-diphossugar_trans"/>
</dbReference>
<dbReference type="PATRIC" id="fig|1214101.3.peg.6506"/>
<dbReference type="STRING" id="1214101.BN159_6422"/>
<keyword evidence="4 7" id="KW-0812">Transmembrane</keyword>
<feature type="transmembrane region" description="Helical" evidence="7">
    <location>
        <begin position="310"/>
        <end position="332"/>
    </location>
</feature>
<dbReference type="eggNOG" id="COG1215">
    <property type="taxonomic scope" value="Bacteria"/>
</dbReference>
<evidence type="ECO:0000256" key="3">
    <source>
        <dbReference type="ARBA" id="ARBA00022679"/>
    </source>
</evidence>
<protein>
    <submittedName>
        <fullName evidence="8">Putative N-acetyl-glucosamine transferase</fullName>
    </submittedName>
</protein>
<comment type="subcellular location">
    <subcellularLocation>
        <location evidence="1">Membrane</location>
        <topology evidence="1">Multi-pass membrane protein</topology>
    </subcellularLocation>
</comment>
<evidence type="ECO:0000256" key="6">
    <source>
        <dbReference type="ARBA" id="ARBA00023136"/>
    </source>
</evidence>
<proteinExistence type="predicted"/>
<dbReference type="EMBL" id="HE971709">
    <property type="protein sequence ID" value="CCK30801.1"/>
    <property type="molecule type" value="Genomic_DNA"/>
</dbReference>
<keyword evidence="5 7" id="KW-1133">Transmembrane helix</keyword>